<evidence type="ECO:0000313" key="1">
    <source>
        <dbReference type="EMBL" id="EHP38260.1"/>
    </source>
</evidence>
<gene>
    <name evidence="1" type="ORF">OR16_38122</name>
</gene>
<proteinExistence type="predicted"/>
<sequence>MVALLAASGLSQAVTKCLSGGEVLYTSASCPAGYMNVTGTMRGHLFTVPNVAKTLRADQAYSRIRTQTAELVRAQRERDKEWNLRSQNLSLNQCLILDYRVRATERAMNETEYWSRADRYREHVDALRAEQYYQGCFG</sequence>
<comment type="caution">
    <text evidence="1">The sequence shown here is derived from an EMBL/GenBank/DDBJ whole genome shotgun (WGS) entry which is preliminary data.</text>
</comment>
<evidence type="ECO:0000313" key="2">
    <source>
        <dbReference type="Proteomes" id="UP000005808"/>
    </source>
</evidence>
<dbReference type="EMBL" id="AHJE01000136">
    <property type="protein sequence ID" value="EHP38260.1"/>
    <property type="molecule type" value="Genomic_DNA"/>
</dbReference>
<organism evidence="1 2">
    <name type="scientific">Cupriavidus basilensis OR16</name>
    <dbReference type="NCBI Taxonomy" id="1127483"/>
    <lineage>
        <taxon>Bacteria</taxon>
        <taxon>Pseudomonadati</taxon>
        <taxon>Pseudomonadota</taxon>
        <taxon>Betaproteobacteria</taxon>
        <taxon>Burkholderiales</taxon>
        <taxon>Burkholderiaceae</taxon>
        <taxon>Cupriavidus</taxon>
    </lineage>
</organism>
<accession>H1SGT5</accession>
<name>H1SGT5_9BURK</name>
<protein>
    <submittedName>
        <fullName evidence="1">Uncharacterized protein</fullName>
    </submittedName>
</protein>
<dbReference type="AlphaFoldDB" id="H1SGT5"/>
<reference evidence="1 2" key="1">
    <citation type="journal article" date="2012" name="J. Bacteriol.">
        <title>De Novo Genome Project of Cupriavidus basilensis OR16.</title>
        <authorList>
            <person name="Cserhati M."/>
            <person name="Kriszt B."/>
            <person name="Szoboszlay S."/>
            <person name="Toth A."/>
            <person name="Szabo I."/>
            <person name="Tancsics A."/>
            <person name="Nagy I."/>
            <person name="Horvath B."/>
            <person name="Nagy I."/>
            <person name="Kukolya J."/>
        </authorList>
    </citation>
    <scope>NUCLEOTIDE SEQUENCE [LARGE SCALE GENOMIC DNA]</scope>
    <source>
        <strain evidence="1 2">OR16</strain>
    </source>
</reference>
<dbReference type="PATRIC" id="fig|1127483.3.peg.7587"/>
<dbReference type="Proteomes" id="UP000005808">
    <property type="component" value="Unassembled WGS sequence"/>
</dbReference>